<proteinExistence type="predicted"/>
<evidence type="ECO:0000313" key="2">
    <source>
        <dbReference type="Proteomes" id="UP000002256"/>
    </source>
</evidence>
<protein>
    <submittedName>
        <fullName evidence="1">Uncharacterized protein</fullName>
    </submittedName>
</protein>
<name>C6AV98_RHILS</name>
<sequence length="33" mass="3434">MKKAFIAWAAPLLDTALAFDLPVAGAASLKQFG</sequence>
<dbReference type="HOGENOM" id="CLU_3383495_0_0_5"/>
<dbReference type="AlphaFoldDB" id="C6AV98"/>
<organism evidence="1 2">
    <name type="scientific">Rhizobium leguminosarum bv. trifolii (strain WSM1325)</name>
    <dbReference type="NCBI Taxonomy" id="395491"/>
    <lineage>
        <taxon>Bacteria</taxon>
        <taxon>Pseudomonadati</taxon>
        <taxon>Pseudomonadota</taxon>
        <taxon>Alphaproteobacteria</taxon>
        <taxon>Hyphomicrobiales</taxon>
        <taxon>Rhizobiaceae</taxon>
        <taxon>Rhizobium/Agrobacterium group</taxon>
        <taxon>Rhizobium</taxon>
    </lineage>
</organism>
<evidence type="ECO:0000313" key="1">
    <source>
        <dbReference type="EMBL" id="ACS57695.1"/>
    </source>
</evidence>
<dbReference type="Proteomes" id="UP000002256">
    <property type="component" value="Chromosome"/>
</dbReference>
<dbReference type="KEGG" id="rlg:Rleg_3449"/>
<reference evidence="1 2" key="1">
    <citation type="journal article" date="2010" name="Stand. Genomic Sci.">
        <title>Complete genome sequence of Rhizobium leguminosarum bv. trifolii strain WSM1325, an effective microsymbiont of annual Mediterranean clovers.</title>
        <authorList>
            <person name="Reeve W."/>
            <person name="O'Hara G."/>
            <person name="Chain P."/>
            <person name="Ardley J."/>
            <person name="Brau L."/>
            <person name="Nandesena K."/>
            <person name="Tiwari R."/>
            <person name="Copeland A."/>
            <person name="Nolan M."/>
            <person name="Han C."/>
            <person name="Brettin T."/>
            <person name="Land M."/>
            <person name="Ovchinikova G."/>
            <person name="Ivanova N."/>
            <person name="Mavromatis K."/>
            <person name="Markowitz V."/>
            <person name="Kyrpides N."/>
            <person name="Melino V."/>
            <person name="Denton M."/>
            <person name="Yates R."/>
            <person name="Howieson J."/>
        </authorList>
    </citation>
    <scope>NUCLEOTIDE SEQUENCE [LARGE SCALE GENOMIC DNA]</scope>
    <source>
        <strain evidence="1 2">WSM1325</strain>
    </source>
</reference>
<dbReference type="EMBL" id="CP001622">
    <property type="protein sequence ID" value="ACS57695.1"/>
    <property type="molecule type" value="Genomic_DNA"/>
</dbReference>
<gene>
    <name evidence="1" type="ordered locus">Rleg_3449</name>
</gene>
<accession>C6AV98</accession>